<keyword evidence="2" id="KW-1185">Reference proteome</keyword>
<dbReference type="AlphaFoldDB" id="A0A7W3ZGH8"/>
<accession>A0A7W3ZGH8</accession>
<name>A0A7W3ZGH8_9PSEU</name>
<dbReference type="RefSeq" id="WP_182896791.1">
    <property type="nucleotide sequence ID" value="NZ_JACGZW010000027.1"/>
</dbReference>
<proteinExistence type="predicted"/>
<comment type="caution">
    <text evidence="1">The sequence shown here is derived from an EMBL/GenBank/DDBJ whole genome shotgun (WGS) entry which is preliminary data.</text>
</comment>
<gene>
    <name evidence="1" type="ORF">H4281_44075</name>
</gene>
<dbReference type="EMBL" id="JACGZW010000027">
    <property type="protein sequence ID" value="MBB1160168.1"/>
    <property type="molecule type" value="Genomic_DNA"/>
</dbReference>
<organism evidence="1 2">
    <name type="scientific">Amycolatopsis dendrobii</name>
    <dbReference type="NCBI Taxonomy" id="2760662"/>
    <lineage>
        <taxon>Bacteria</taxon>
        <taxon>Bacillati</taxon>
        <taxon>Actinomycetota</taxon>
        <taxon>Actinomycetes</taxon>
        <taxon>Pseudonocardiales</taxon>
        <taxon>Pseudonocardiaceae</taxon>
        <taxon>Amycolatopsis</taxon>
    </lineage>
</organism>
<dbReference type="Proteomes" id="UP000526734">
    <property type="component" value="Unassembled WGS sequence"/>
</dbReference>
<sequence length="119" mass="12365">MGYEIRLYCRTGGLGAAAGFEALTAELPVEDRCDGEGWVSADVGCQLEFSAGAPLVATMIAEASDRVAAADALVTLTLSGDVAWSAVTAVWRAAKSLWDVVPHDDGSGFAVDLDERGTE</sequence>
<reference evidence="1 2" key="1">
    <citation type="submission" date="2020-08" db="EMBL/GenBank/DDBJ databases">
        <title>Amycolatopsis sp. nov. DR6-1 isolated from Dendrobium heterocarpum.</title>
        <authorList>
            <person name="Tedsree N."/>
            <person name="Kuncharoen N."/>
            <person name="Likhitwitayawuid K."/>
            <person name="Tanasupawat S."/>
        </authorList>
    </citation>
    <scope>NUCLEOTIDE SEQUENCE [LARGE SCALE GENOMIC DNA]</scope>
    <source>
        <strain evidence="1 2">DR6-1</strain>
    </source>
</reference>
<evidence type="ECO:0000313" key="1">
    <source>
        <dbReference type="EMBL" id="MBB1160168.1"/>
    </source>
</evidence>
<evidence type="ECO:0000313" key="2">
    <source>
        <dbReference type="Proteomes" id="UP000526734"/>
    </source>
</evidence>
<protein>
    <submittedName>
        <fullName evidence="1">Uncharacterized protein</fullName>
    </submittedName>
</protein>